<protein>
    <submittedName>
        <fullName evidence="1">Uncharacterized protein</fullName>
    </submittedName>
</protein>
<accession>A0ABY4R720</accession>
<evidence type="ECO:0000313" key="1">
    <source>
        <dbReference type="EMBL" id="UQY42535.1"/>
    </source>
</evidence>
<evidence type="ECO:0000313" key="2">
    <source>
        <dbReference type="Proteomes" id="UP001056635"/>
    </source>
</evidence>
<dbReference type="EMBL" id="CP082904">
    <property type="protein sequence ID" value="UQY42535.1"/>
    <property type="molecule type" value="Genomic_DNA"/>
</dbReference>
<dbReference type="RefSeq" id="WP_249894762.1">
    <property type="nucleotide sequence ID" value="NZ_CP082904.1"/>
</dbReference>
<dbReference type="Proteomes" id="UP001056635">
    <property type="component" value="Chromosome"/>
</dbReference>
<keyword evidence="2" id="KW-1185">Reference proteome</keyword>
<proteinExistence type="predicted"/>
<name>A0ABY4R720_9GAMM</name>
<reference evidence="1" key="1">
    <citation type="submission" date="2021-09" db="EMBL/GenBank/DDBJ databases">
        <title>First case of bloodstream infection caused by Mixta hanseatica sp. nov., a member of the Erwiniaceae family.</title>
        <authorList>
            <person name="Both A."/>
            <person name="Huang J."/>
            <person name="Wenzel P."/>
            <person name="Aepfelbacher M."/>
            <person name="Rohde H."/>
            <person name="Christner M."/>
            <person name="Hentschke M."/>
        </authorList>
    </citation>
    <scope>NUCLEOTIDE SEQUENCE</scope>
    <source>
        <strain evidence="1">X22927</strain>
    </source>
</reference>
<organism evidence="1 2">
    <name type="scientific">Mixta hanseatica</name>
    <dbReference type="NCBI Taxonomy" id="2872648"/>
    <lineage>
        <taxon>Bacteria</taxon>
        <taxon>Pseudomonadati</taxon>
        <taxon>Pseudomonadota</taxon>
        <taxon>Gammaproteobacteria</taxon>
        <taxon>Enterobacterales</taxon>
        <taxon>Erwiniaceae</taxon>
        <taxon>Mixta</taxon>
    </lineage>
</organism>
<gene>
    <name evidence="1" type="ORF">K6958_11275</name>
</gene>
<sequence length="49" mass="5287">MEDGLTVALSPIQLAAVLSRHNLTEAEMLGNRLLGGLSTYLKELAQQGY</sequence>